<feature type="region of interest" description="Disordered" evidence="1">
    <location>
        <begin position="141"/>
        <end position="167"/>
    </location>
</feature>
<protein>
    <recommendedName>
        <fullName evidence="4">DUF1677 family protein</fullName>
    </recommendedName>
</protein>
<accession>A0AAP0WMC9</accession>
<comment type="caution">
    <text evidence="2">The sequence shown here is derived from an EMBL/GenBank/DDBJ whole genome shotgun (WGS) entry which is preliminary data.</text>
</comment>
<evidence type="ECO:0000256" key="1">
    <source>
        <dbReference type="SAM" id="MobiDB-lite"/>
    </source>
</evidence>
<feature type="compositionally biased region" description="Polar residues" evidence="1">
    <location>
        <begin position="141"/>
        <end position="158"/>
    </location>
</feature>
<evidence type="ECO:0008006" key="4">
    <source>
        <dbReference type="Google" id="ProtNLM"/>
    </source>
</evidence>
<dbReference type="Proteomes" id="UP001415857">
    <property type="component" value="Unassembled WGS sequence"/>
</dbReference>
<dbReference type="Pfam" id="PF07911">
    <property type="entry name" value="DUF1677"/>
    <property type="match status" value="1"/>
</dbReference>
<evidence type="ECO:0000313" key="3">
    <source>
        <dbReference type="Proteomes" id="UP001415857"/>
    </source>
</evidence>
<reference evidence="2 3" key="1">
    <citation type="journal article" date="2024" name="Plant J.">
        <title>Genome sequences and population genomics reveal climatic adaptation and genomic divergence between two closely related sweetgum species.</title>
        <authorList>
            <person name="Xu W.Q."/>
            <person name="Ren C.Q."/>
            <person name="Zhang X.Y."/>
            <person name="Comes H.P."/>
            <person name="Liu X.H."/>
            <person name="Li Y.G."/>
            <person name="Kettle C.J."/>
            <person name="Jalonen R."/>
            <person name="Gaisberger H."/>
            <person name="Ma Y.Z."/>
            <person name="Qiu Y.X."/>
        </authorList>
    </citation>
    <scope>NUCLEOTIDE SEQUENCE [LARGE SCALE GENOMIC DNA]</scope>
    <source>
        <strain evidence="2">Hangzhou</strain>
    </source>
</reference>
<dbReference type="PANTHER" id="PTHR33108:SF14">
    <property type="entry name" value="OS01G0745000 PROTEIN"/>
    <property type="match status" value="1"/>
</dbReference>
<gene>
    <name evidence="2" type="ORF">L1049_018524</name>
</gene>
<proteinExistence type="predicted"/>
<name>A0AAP0WMC9_LIQFO</name>
<dbReference type="EMBL" id="JBBPBK010000012">
    <property type="protein sequence ID" value="KAK9273714.1"/>
    <property type="molecule type" value="Genomic_DNA"/>
</dbReference>
<keyword evidence="3" id="KW-1185">Reference proteome</keyword>
<sequence length="167" mass="18787">MITKSLREEEESNLFSLMNEKGLRKVVSDVSAEINKYGNDLEAIAKIDEVQQAECECCGLTEYCTPDYILQVKDSYSGKWVCGLCSEAVKERLMRAAKISMENAVNSHRNFCQEFNTTTRLNPKLSLTIAMRDIAKRSCANRNSKNSSMSKIARSTSCVPRIDPNTK</sequence>
<dbReference type="AlphaFoldDB" id="A0AAP0WMC9"/>
<organism evidence="2 3">
    <name type="scientific">Liquidambar formosana</name>
    <name type="common">Formosan gum</name>
    <dbReference type="NCBI Taxonomy" id="63359"/>
    <lineage>
        <taxon>Eukaryota</taxon>
        <taxon>Viridiplantae</taxon>
        <taxon>Streptophyta</taxon>
        <taxon>Embryophyta</taxon>
        <taxon>Tracheophyta</taxon>
        <taxon>Spermatophyta</taxon>
        <taxon>Magnoliopsida</taxon>
        <taxon>eudicotyledons</taxon>
        <taxon>Gunneridae</taxon>
        <taxon>Pentapetalae</taxon>
        <taxon>Saxifragales</taxon>
        <taxon>Altingiaceae</taxon>
        <taxon>Liquidambar</taxon>
    </lineage>
</organism>
<dbReference type="InterPro" id="IPR012876">
    <property type="entry name" value="DUF1677_pln"/>
</dbReference>
<evidence type="ECO:0000313" key="2">
    <source>
        <dbReference type="EMBL" id="KAK9273714.1"/>
    </source>
</evidence>
<dbReference type="PANTHER" id="PTHR33108">
    <property type="entry name" value="OS01G0745000 PROTEIN"/>
    <property type="match status" value="1"/>
</dbReference>